<feature type="transmembrane region" description="Helical" evidence="1">
    <location>
        <begin position="7"/>
        <end position="25"/>
    </location>
</feature>
<protein>
    <submittedName>
        <fullName evidence="2">Uncharacterized protein</fullName>
    </submittedName>
</protein>
<gene>
    <name evidence="2" type="ordered locus">PAM_638</name>
</gene>
<proteinExistence type="predicted"/>
<keyword evidence="1" id="KW-1133">Transmembrane helix</keyword>
<dbReference type="EMBL" id="AP006628">
    <property type="protein sequence ID" value="BAD04723.1"/>
    <property type="molecule type" value="Genomic_DNA"/>
</dbReference>
<organism evidence="2 3">
    <name type="scientific">Onion yellows phytoplasma (strain OY-M)</name>
    <dbReference type="NCBI Taxonomy" id="262768"/>
    <lineage>
        <taxon>Bacteria</taxon>
        <taxon>Bacillati</taxon>
        <taxon>Mycoplasmatota</taxon>
        <taxon>Mollicutes</taxon>
        <taxon>Acholeplasmatales</taxon>
        <taxon>Acholeplasmataceae</taxon>
        <taxon>Candidatus Phytoplasma</taxon>
        <taxon>16SrI (Aster yellows group)</taxon>
    </lineage>
</organism>
<evidence type="ECO:0000313" key="2">
    <source>
        <dbReference type="EMBL" id="BAD04723.1"/>
    </source>
</evidence>
<dbReference type="Proteomes" id="UP000002523">
    <property type="component" value="Chromosome"/>
</dbReference>
<evidence type="ECO:0000256" key="1">
    <source>
        <dbReference type="SAM" id="Phobius"/>
    </source>
</evidence>
<sequence length="39" mass="4621">MKNIFRFGSWLLLALLNYLVNIFSFCQFRCFCKSGIGIR</sequence>
<keyword evidence="1" id="KW-0812">Transmembrane</keyword>
<name>Q6YPT7_ONYPE</name>
<keyword evidence="1" id="KW-0472">Membrane</keyword>
<keyword evidence="3" id="KW-1185">Reference proteome</keyword>
<dbReference type="KEGG" id="poy:PAM_638"/>
<dbReference type="HOGENOM" id="CLU_3313674_0_0_14"/>
<accession>Q6YPT7</accession>
<reference evidence="2 3" key="1">
    <citation type="journal article" date="2004" name="Nat. Genet.">
        <title>Reductive evolution suggested from the complete genome sequence of a plant-pathogenic phytoplasma.</title>
        <authorList>
            <person name="Oshima K."/>
            <person name="Kakizawa S."/>
            <person name="Nishigawa H."/>
            <person name="Jung H.-Y."/>
            <person name="Wei W."/>
            <person name="Suzuki S."/>
            <person name="Arashida R."/>
            <person name="Nakata D."/>
            <person name="Miyata S."/>
            <person name="Ugaki M."/>
            <person name="Namba S."/>
        </authorList>
    </citation>
    <scope>NUCLEOTIDE SEQUENCE [LARGE SCALE GENOMIC DNA]</scope>
    <source>
        <strain evidence="3">OY-M</strain>
    </source>
</reference>
<dbReference type="AlphaFoldDB" id="Q6YPT7"/>
<evidence type="ECO:0000313" key="3">
    <source>
        <dbReference type="Proteomes" id="UP000002523"/>
    </source>
</evidence>